<organism evidence="3 4">
    <name type="scientific">Coptis chinensis</name>
    <dbReference type="NCBI Taxonomy" id="261450"/>
    <lineage>
        <taxon>Eukaryota</taxon>
        <taxon>Viridiplantae</taxon>
        <taxon>Streptophyta</taxon>
        <taxon>Embryophyta</taxon>
        <taxon>Tracheophyta</taxon>
        <taxon>Spermatophyta</taxon>
        <taxon>Magnoliopsida</taxon>
        <taxon>Ranunculales</taxon>
        <taxon>Ranunculaceae</taxon>
        <taxon>Coptidoideae</taxon>
        <taxon>Coptis</taxon>
    </lineage>
</organism>
<dbReference type="AlphaFoldDB" id="A0A835IZN2"/>
<dbReference type="GO" id="GO:0010305">
    <property type="term" value="P:leaf vascular tissue pattern formation"/>
    <property type="evidence" value="ECO:0007669"/>
    <property type="project" value="TreeGrafter"/>
</dbReference>
<dbReference type="PANTHER" id="PTHR31351">
    <property type="entry name" value="EXPRESSED PROTEIN"/>
    <property type="match status" value="1"/>
</dbReference>
<dbReference type="GO" id="GO:0009734">
    <property type="term" value="P:auxin-activated signaling pathway"/>
    <property type="evidence" value="ECO:0007669"/>
    <property type="project" value="TreeGrafter"/>
</dbReference>
<keyword evidence="1" id="KW-1133">Transmembrane helix</keyword>
<reference evidence="3 4" key="1">
    <citation type="submission" date="2020-10" db="EMBL/GenBank/DDBJ databases">
        <title>The Coptis chinensis genome and diversification of protoberbering-type alkaloids.</title>
        <authorList>
            <person name="Wang B."/>
            <person name="Shu S."/>
            <person name="Song C."/>
            <person name="Liu Y."/>
        </authorList>
    </citation>
    <scope>NUCLEOTIDE SEQUENCE [LARGE SCALE GENOMIC DNA]</scope>
    <source>
        <strain evidence="3">HL-2020</strain>
        <tissue evidence="3">Leaf</tissue>
    </source>
</reference>
<comment type="caution">
    <text evidence="3">The sequence shown here is derived from an EMBL/GenBank/DDBJ whole genome shotgun (WGS) entry which is preliminary data.</text>
</comment>
<dbReference type="GO" id="GO:0010087">
    <property type="term" value="P:phloem or xylem histogenesis"/>
    <property type="evidence" value="ECO:0007669"/>
    <property type="project" value="TreeGrafter"/>
</dbReference>
<evidence type="ECO:0000313" key="3">
    <source>
        <dbReference type="EMBL" id="KAF9626331.1"/>
    </source>
</evidence>
<sequence length="250" mass="26837">MVNTRRASSIGKWFHNKEFRNNNNNKVKKKERARVDNARVHAALRVAGVAAALAVTENSNNSKMRAAMASATEVLASHFLEIVESASADHDRVAYVAVFSAVSLLACLPLGELFFFHMILIREGITTYEYVVAMRAMSEAPGGASVDEMPTLDYSPWWSTTTGLSGGSSLGLQYKGEWIFAAAMDLLCMFFAVGGVVLWVPRCLVVVVSLLPSIFGCTLAALWVLICHLVPAAAMDLLVPAGVAASALGV</sequence>
<proteinExistence type="predicted"/>
<dbReference type="Proteomes" id="UP000631114">
    <property type="component" value="Unassembled WGS sequence"/>
</dbReference>
<keyword evidence="4" id="KW-1185">Reference proteome</keyword>
<name>A0A835IZN2_9MAGN</name>
<keyword evidence="1" id="KW-0472">Membrane</keyword>
<evidence type="ECO:0000256" key="1">
    <source>
        <dbReference type="SAM" id="Phobius"/>
    </source>
</evidence>
<dbReference type="OrthoDB" id="1937127at2759"/>
<feature type="transmembrane region" description="Helical" evidence="1">
    <location>
        <begin position="178"/>
        <end position="200"/>
    </location>
</feature>
<evidence type="ECO:0000313" key="4">
    <source>
        <dbReference type="Proteomes" id="UP000631114"/>
    </source>
</evidence>
<feature type="transmembrane region" description="Helical" evidence="1">
    <location>
        <begin position="206"/>
        <end position="226"/>
    </location>
</feature>
<dbReference type="EMBL" id="JADFTS010000001">
    <property type="protein sequence ID" value="KAF9626331.1"/>
    <property type="molecule type" value="Genomic_DNA"/>
</dbReference>
<keyword evidence="1" id="KW-0812">Transmembrane</keyword>
<accession>A0A835IZN2</accession>
<gene>
    <name evidence="3" type="ORF">IFM89_032180</name>
</gene>
<protein>
    <recommendedName>
        <fullName evidence="2">VAN3-binding protein-like auxin canalisation domain-containing protein</fullName>
    </recommendedName>
</protein>
<dbReference type="Pfam" id="PF05703">
    <property type="entry name" value="Auxin_canalis"/>
    <property type="match status" value="1"/>
</dbReference>
<feature type="domain" description="VAN3-binding protein-like auxin canalisation" evidence="2">
    <location>
        <begin position="4"/>
        <end position="103"/>
    </location>
</feature>
<dbReference type="InterPro" id="IPR008546">
    <property type="entry name" value="VAN3-bd-like_auxin_canal"/>
</dbReference>
<evidence type="ECO:0000259" key="2">
    <source>
        <dbReference type="Pfam" id="PF05703"/>
    </source>
</evidence>
<dbReference type="InterPro" id="IPR040269">
    <property type="entry name" value="VAB"/>
</dbReference>
<dbReference type="PANTHER" id="PTHR31351:SF24">
    <property type="entry name" value="VAN3-BINDING PROTEIN-LIKE"/>
    <property type="match status" value="1"/>
</dbReference>
<feature type="transmembrane region" description="Helical" evidence="1">
    <location>
        <begin position="93"/>
        <end position="116"/>
    </location>
</feature>